<evidence type="ECO:0008006" key="9">
    <source>
        <dbReference type="Google" id="ProtNLM"/>
    </source>
</evidence>
<gene>
    <name evidence="7" type="ORF">CAC42_323</name>
</gene>
<feature type="compositionally biased region" description="Acidic residues" evidence="4">
    <location>
        <begin position="204"/>
        <end position="215"/>
    </location>
</feature>
<dbReference type="STRING" id="2082308.A0A2K1QZZ1"/>
<evidence type="ECO:0000256" key="3">
    <source>
        <dbReference type="ARBA" id="ARBA00023242"/>
    </source>
</evidence>
<evidence type="ECO:0000313" key="8">
    <source>
        <dbReference type="Proteomes" id="UP000243797"/>
    </source>
</evidence>
<dbReference type="SUPFAM" id="SSF46785">
    <property type="entry name" value="Winged helix' DNA-binding domain"/>
    <property type="match status" value="1"/>
</dbReference>
<dbReference type="CDD" id="cd21788">
    <property type="entry name" value="Rad21_Rec8_M_SpRad21p-like"/>
    <property type="match status" value="1"/>
</dbReference>
<proteinExistence type="inferred from homology"/>
<feature type="region of interest" description="Disordered" evidence="4">
    <location>
        <begin position="178"/>
        <end position="269"/>
    </location>
</feature>
<dbReference type="Proteomes" id="UP000243797">
    <property type="component" value="Unassembled WGS sequence"/>
</dbReference>
<feature type="compositionally biased region" description="Low complexity" evidence="4">
    <location>
        <begin position="414"/>
        <end position="423"/>
    </location>
</feature>
<reference evidence="7 8" key="1">
    <citation type="submission" date="2017-06" db="EMBL/GenBank/DDBJ databases">
        <title>Draft genome sequence of a variant of Elsinoe murrayae.</title>
        <authorList>
            <person name="Cheng Q."/>
        </authorList>
    </citation>
    <scope>NUCLEOTIDE SEQUENCE [LARGE SCALE GENOMIC DNA]</scope>
    <source>
        <strain evidence="7 8">CQ-2017a</strain>
    </source>
</reference>
<feature type="domain" description="Rad21/Rec8-like protein N-terminal" evidence="6">
    <location>
        <begin position="1"/>
        <end position="103"/>
    </location>
</feature>
<keyword evidence="8" id="KW-1185">Reference proteome</keyword>
<evidence type="ECO:0000259" key="6">
    <source>
        <dbReference type="Pfam" id="PF04825"/>
    </source>
</evidence>
<dbReference type="InterPro" id="IPR023093">
    <property type="entry name" value="ScpA-like_C"/>
</dbReference>
<name>A0A2K1QZZ1_9PEZI</name>
<dbReference type="GO" id="GO:0003682">
    <property type="term" value="F:chromatin binding"/>
    <property type="evidence" value="ECO:0007669"/>
    <property type="project" value="TreeGrafter"/>
</dbReference>
<sequence>MFYSETLLQKTGPLAKVWLAANVERKLTKGDCLTRNITKDVRTIVNEDQAPLALRLTSHLLLGVVRIYSRKARYLLDDCNEALVKIKLAFRPGNVDLPSAQSHIANPAAINLPDTLTELDLMAPALDLEEMLYGASSGLGAGGDNVEFDWGTQLLPQSVEDSQSASQAMPLEDLDLGLDIGMDTTAPSIEVGRRQETPRPENTLFEDDLGLDLDLGDTTIGPMGDDQPLPADDFPIGDNSTVKGGVDQADAADRPRDSESPLSDIGEGQAAELERTFHLDMEDGGEEPDETQVQAAQRVKRRKVLQNDTTTELGNTQIKAQQEDRSKILKQPDFLPRDPLLLQLLNMQRSGGFVSSILGDGSLRGWAPELRGIMSIELIRKSGDLKRKRKIAAPPSPDAAEGLTPPPIDDLGLEDQQLQEEQQPSFDDDGFAIPQSPGGPGFDETTIAPVPPADSGPVSLATKHTVHMLRERFSTSGDPNDPPTPDTRKSQSVLFTDLCPERITTKQDATKLFFETLVLATKDAIKVEQRAEDGAGAPLRIRAKRGLWGQWAEMGVSQVREEDAEAEEAEGLEGEEDDGMEVDA</sequence>
<dbReference type="AlphaFoldDB" id="A0A2K1QZZ1"/>
<dbReference type="InterPro" id="IPR039781">
    <property type="entry name" value="Rad21/Rec8-like"/>
</dbReference>
<dbReference type="GO" id="GO:1990414">
    <property type="term" value="P:replication-born double-strand break repair via sister chromatid exchange"/>
    <property type="evidence" value="ECO:0007669"/>
    <property type="project" value="TreeGrafter"/>
</dbReference>
<dbReference type="InterPro" id="IPR036390">
    <property type="entry name" value="WH_DNA-bd_sf"/>
</dbReference>
<keyword evidence="3" id="KW-0539">Nucleus</keyword>
<dbReference type="PANTHER" id="PTHR12585:SF69">
    <property type="entry name" value="FI11703P"/>
    <property type="match status" value="1"/>
</dbReference>
<feature type="region of interest" description="Disordered" evidence="4">
    <location>
        <begin position="386"/>
        <end position="445"/>
    </location>
</feature>
<dbReference type="FunFam" id="1.10.10.580:FF:000004">
    <property type="entry name" value="Double-strand-break repair protein rad21"/>
    <property type="match status" value="1"/>
</dbReference>
<comment type="subcellular location">
    <subcellularLocation>
        <location evidence="1">Nucleus</location>
    </subcellularLocation>
</comment>
<dbReference type="Gene3D" id="1.10.10.580">
    <property type="entry name" value="Structural maintenance of chromosome 1. Chain E"/>
    <property type="match status" value="1"/>
</dbReference>
<feature type="domain" description="Rad21/Rec8-like protein C-terminal eukaryotic" evidence="5">
    <location>
        <begin position="497"/>
        <end position="531"/>
    </location>
</feature>
<dbReference type="InterPro" id="IPR006909">
    <property type="entry name" value="Rad21/Rec8_C_eu"/>
</dbReference>
<evidence type="ECO:0000256" key="1">
    <source>
        <dbReference type="ARBA" id="ARBA00004123"/>
    </source>
</evidence>
<dbReference type="Pfam" id="PF04824">
    <property type="entry name" value="Rad21_Rec8"/>
    <property type="match status" value="1"/>
</dbReference>
<dbReference type="InterPro" id="IPR006910">
    <property type="entry name" value="Rad21_Rec8_N"/>
</dbReference>
<dbReference type="Pfam" id="PF04825">
    <property type="entry name" value="Rad21_Rec8_N"/>
    <property type="match status" value="1"/>
</dbReference>
<dbReference type="InParanoid" id="A0A2K1QZZ1"/>
<feature type="compositionally biased region" description="Acidic residues" evidence="4">
    <location>
        <begin position="562"/>
        <end position="584"/>
    </location>
</feature>
<evidence type="ECO:0000256" key="4">
    <source>
        <dbReference type="SAM" id="MobiDB-lite"/>
    </source>
</evidence>
<dbReference type="FunCoup" id="A0A2K1QZZ1">
    <property type="interactions" value="151"/>
</dbReference>
<dbReference type="OrthoDB" id="10071381at2759"/>
<comment type="similarity">
    <text evidence="2">Belongs to the rad21 family.</text>
</comment>
<evidence type="ECO:0000313" key="7">
    <source>
        <dbReference type="EMBL" id="PNS20596.1"/>
    </source>
</evidence>
<dbReference type="GO" id="GO:0030892">
    <property type="term" value="C:mitotic cohesin complex"/>
    <property type="evidence" value="ECO:0007669"/>
    <property type="project" value="TreeGrafter"/>
</dbReference>
<dbReference type="EMBL" id="NKHZ01000022">
    <property type="protein sequence ID" value="PNS20596.1"/>
    <property type="molecule type" value="Genomic_DNA"/>
</dbReference>
<dbReference type="GO" id="GO:0005634">
    <property type="term" value="C:nucleus"/>
    <property type="evidence" value="ECO:0007669"/>
    <property type="project" value="UniProtKB-SubCell"/>
</dbReference>
<dbReference type="GO" id="GO:0007064">
    <property type="term" value="P:mitotic sister chromatid cohesion"/>
    <property type="evidence" value="ECO:0007669"/>
    <property type="project" value="TreeGrafter"/>
</dbReference>
<evidence type="ECO:0000256" key="2">
    <source>
        <dbReference type="ARBA" id="ARBA00009870"/>
    </source>
</evidence>
<dbReference type="PANTHER" id="PTHR12585">
    <property type="entry name" value="SCC1 / RAD21 FAMILY MEMBER"/>
    <property type="match status" value="1"/>
</dbReference>
<accession>A0A2K1QZZ1</accession>
<evidence type="ECO:0000259" key="5">
    <source>
        <dbReference type="Pfam" id="PF04824"/>
    </source>
</evidence>
<feature type="region of interest" description="Disordered" evidence="4">
    <location>
        <begin position="558"/>
        <end position="584"/>
    </location>
</feature>
<comment type="caution">
    <text evidence="7">The sequence shown here is derived from an EMBL/GenBank/DDBJ whole genome shotgun (WGS) entry which is preliminary data.</text>
</comment>
<protein>
    <recommendedName>
        <fullName evidence="9">Cohesin subunit rad21</fullName>
    </recommendedName>
</protein>
<organism evidence="7 8">
    <name type="scientific">Sphaceloma murrayae</name>
    <dbReference type="NCBI Taxonomy" id="2082308"/>
    <lineage>
        <taxon>Eukaryota</taxon>
        <taxon>Fungi</taxon>
        <taxon>Dikarya</taxon>
        <taxon>Ascomycota</taxon>
        <taxon>Pezizomycotina</taxon>
        <taxon>Dothideomycetes</taxon>
        <taxon>Dothideomycetidae</taxon>
        <taxon>Myriangiales</taxon>
        <taxon>Elsinoaceae</taxon>
        <taxon>Sphaceloma</taxon>
    </lineage>
</organism>